<name>A0A1J1HDM2_PLARL</name>
<dbReference type="OMA" id="GHNIELY"/>
<sequence>MCLELKWFFIKSVKKFSFGYYCAVGNVNALTLFDQGISFPCVRELVSKFNQKAGQSTNMQNKPIPEKKGEGTTSKSSLKSIKLTPGEQETCFSSSSNQAEESSNRESELAGGGSKLVEFKDPESCKGYKLMDLLNDAFHGDITEDKDIMMRCLGGIYVYVHNNSLVYAKRANLIYTNLANSFLKLHFKGKNEERISILRKNNDLSDTKDYNLELFKKMLKKVCAKKDIVLLEKAELVKAESILEKYNSIISDYTISLSTVVANVRKLAENYQNYKLDLRFFNYKYFMELLETDKLGKIINFLSSLSSDSQSKYIKIDISILRGLNSNLNVIRRLINNVQSAFNLTKKKLFDIFKMKGNFNILLLKDFLLWYFDKYDYKNKIEEISYLLEDGNLGPVIKKNLMKILHENEESFKKFKEKFNLDGVFRASIRTSRLCLKNNKEELELQSKWNDAALLLEKLVVINKVSQFLLDFREILSLLNVNFLKLKCIKSPEKKKEFFDNIDIAFKKYDEQKKKLKMYTQWFLIISRINEKLENLESFLLENQYIESVLKEIYEQCNFSYITCNSDEKMQHKRSKIVYFSINFVLEHLLNNKGIFLKDLE</sequence>
<dbReference type="KEGG" id="prel:PRELSG_1300300"/>
<dbReference type="EMBL" id="LN835308">
    <property type="protein sequence ID" value="CRH03645.1"/>
    <property type="molecule type" value="Genomic_DNA"/>
</dbReference>
<dbReference type="OrthoDB" id="10592091at2759"/>
<evidence type="ECO:0000313" key="3">
    <source>
        <dbReference type="Proteomes" id="UP000220158"/>
    </source>
</evidence>
<feature type="compositionally biased region" description="Low complexity" evidence="1">
    <location>
        <begin position="72"/>
        <end position="84"/>
    </location>
</feature>
<dbReference type="GeneID" id="39737936"/>
<evidence type="ECO:0000256" key="1">
    <source>
        <dbReference type="SAM" id="MobiDB-lite"/>
    </source>
</evidence>
<evidence type="ECO:0000313" key="2">
    <source>
        <dbReference type="EMBL" id="CRH03645.1"/>
    </source>
</evidence>
<feature type="region of interest" description="Disordered" evidence="1">
    <location>
        <begin position="54"/>
        <end position="113"/>
    </location>
</feature>
<organism evidence="2 3">
    <name type="scientific">Plasmodium relictum</name>
    <dbReference type="NCBI Taxonomy" id="85471"/>
    <lineage>
        <taxon>Eukaryota</taxon>
        <taxon>Sar</taxon>
        <taxon>Alveolata</taxon>
        <taxon>Apicomplexa</taxon>
        <taxon>Aconoidasida</taxon>
        <taxon>Haemosporida</taxon>
        <taxon>Plasmodiidae</taxon>
        <taxon>Plasmodium</taxon>
        <taxon>Plasmodium (Haemamoeba)</taxon>
    </lineage>
</organism>
<dbReference type="AlphaFoldDB" id="A0A1J1HDM2"/>
<proteinExistence type="predicted"/>
<reference evidence="2 3" key="1">
    <citation type="submission" date="2015-04" db="EMBL/GenBank/DDBJ databases">
        <authorList>
            <consortium name="Pathogen Informatics"/>
        </authorList>
    </citation>
    <scope>NUCLEOTIDE SEQUENCE [LARGE SCALE GENOMIC DNA]</scope>
    <source>
        <strain evidence="2 3">SGS1</strain>
    </source>
</reference>
<dbReference type="RefSeq" id="XP_028535652.1">
    <property type="nucleotide sequence ID" value="XM_028678513.1"/>
</dbReference>
<dbReference type="VEuPathDB" id="PlasmoDB:PRELSG_1300300"/>
<gene>
    <name evidence="2" type="ORF">PRELSG_1300300</name>
</gene>
<protein>
    <submittedName>
        <fullName evidence="2">Uncharacterized protein</fullName>
    </submittedName>
</protein>
<accession>A0A1J1HDM2</accession>
<dbReference type="Proteomes" id="UP000220158">
    <property type="component" value="Chromosome 13"/>
</dbReference>
<keyword evidence="3" id="KW-1185">Reference proteome</keyword>